<evidence type="ECO:0000313" key="3">
    <source>
        <dbReference type="Proteomes" id="UP001221757"/>
    </source>
</evidence>
<organism evidence="2 3">
    <name type="scientific">Mycena rosella</name>
    <name type="common">Pink bonnet</name>
    <name type="synonym">Agaricus rosellus</name>
    <dbReference type="NCBI Taxonomy" id="1033263"/>
    <lineage>
        <taxon>Eukaryota</taxon>
        <taxon>Fungi</taxon>
        <taxon>Dikarya</taxon>
        <taxon>Basidiomycota</taxon>
        <taxon>Agaricomycotina</taxon>
        <taxon>Agaricomycetes</taxon>
        <taxon>Agaricomycetidae</taxon>
        <taxon>Agaricales</taxon>
        <taxon>Marasmiineae</taxon>
        <taxon>Mycenaceae</taxon>
        <taxon>Mycena</taxon>
    </lineage>
</organism>
<dbReference type="AlphaFoldDB" id="A0AAD7DEG5"/>
<gene>
    <name evidence="2" type="ORF">B0H17DRAFT_1134716</name>
</gene>
<dbReference type="EMBL" id="JARKIE010000069">
    <property type="protein sequence ID" value="KAJ7689772.1"/>
    <property type="molecule type" value="Genomic_DNA"/>
</dbReference>
<feature type="region of interest" description="Disordered" evidence="1">
    <location>
        <begin position="159"/>
        <end position="234"/>
    </location>
</feature>
<sequence>MSYHPAAPAERSTIIKAPRARVAVLNADGPSASPFFAPRFFLATTQSRLNVQRQTPSHFLPVSLPRAGLMRRRERRPPARTGPSGGPSCALGGRRARSERDDGGYAIVSVLGRGDLGGKRRVPRSRLRCVDGRGSATTRRAIALSSMFSGCGDGGGGFGEVGGRARGPTSASSLRRRTGGARRGRLRPRLLRSRGVEGPGARGGRRPRLSGRGYDGGRAAGTGRAWHGGSGGPSSAFSLRRRTGVVVFPPLVVIRDLAKAPRRSSATDSSSSGSCIFSSEISIVAERGITSRALTRGTYRLPFWPPHPLIDASRGAGEWRGRARVPALRMPCSLELDTPVGRSDAPRSQIKVDTSYGGVFYVLAPPLCAITTLRPSPRGSFVPGAALMHRWQSTREWEGNYAPIVQSLPAPCTTVMGNLCDLRRAFENHQGSSIHTYLHNDEPPSKYPHKQARRLPYMPRTLSYQPGIELQRIKCCTLDLRRDAPICAELLRREQGSR</sequence>
<feature type="compositionally biased region" description="Gly residues" evidence="1">
    <location>
        <begin position="213"/>
        <end position="232"/>
    </location>
</feature>
<dbReference type="Proteomes" id="UP001221757">
    <property type="component" value="Unassembled WGS sequence"/>
</dbReference>
<keyword evidence="3" id="KW-1185">Reference proteome</keyword>
<comment type="caution">
    <text evidence="2">The sequence shown here is derived from an EMBL/GenBank/DDBJ whole genome shotgun (WGS) entry which is preliminary data.</text>
</comment>
<proteinExistence type="predicted"/>
<evidence type="ECO:0000256" key="1">
    <source>
        <dbReference type="SAM" id="MobiDB-lite"/>
    </source>
</evidence>
<reference evidence="2" key="1">
    <citation type="submission" date="2023-03" db="EMBL/GenBank/DDBJ databases">
        <title>Massive genome expansion in bonnet fungi (Mycena s.s.) driven by repeated elements and novel gene families across ecological guilds.</title>
        <authorList>
            <consortium name="Lawrence Berkeley National Laboratory"/>
            <person name="Harder C.B."/>
            <person name="Miyauchi S."/>
            <person name="Viragh M."/>
            <person name="Kuo A."/>
            <person name="Thoen E."/>
            <person name="Andreopoulos B."/>
            <person name="Lu D."/>
            <person name="Skrede I."/>
            <person name="Drula E."/>
            <person name="Henrissat B."/>
            <person name="Morin E."/>
            <person name="Kohler A."/>
            <person name="Barry K."/>
            <person name="LaButti K."/>
            <person name="Morin E."/>
            <person name="Salamov A."/>
            <person name="Lipzen A."/>
            <person name="Mereny Z."/>
            <person name="Hegedus B."/>
            <person name="Baldrian P."/>
            <person name="Stursova M."/>
            <person name="Weitz H."/>
            <person name="Taylor A."/>
            <person name="Grigoriev I.V."/>
            <person name="Nagy L.G."/>
            <person name="Martin F."/>
            <person name="Kauserud H."/>
        </authorList>
    </citation>
    <scope>NUCLEOTIDE SEQUENCE</scope>
    <source>
        <strain evidence="2">CBHHK067</strain>
    </source>
</reference>
<protein>
    <submittedName>
        <fullName evidence="2">Uncharacterized protein</fullName>
    </submittedName>
</protein>
<evidence type="ECO:0000313" key="2">
    <source>
        <dbReference type="EMBL" id="KAJ7689772.1"/>
    </source>
</evidence>
<feature type="compositionally biased region" description="Basic residues" evidence="1">
    <location>
        <begin position="174"/>
        <end position="192"/>
    </location>
</feature>
<feature type="region of interest" description="Disordered" evidence="1">
    <location>
        <begin position="69"/>
        <end position="97"/>
    </location>
</feature>
<accession>A0AAD7DEG5</accession>
<name>A0AAD7DEG5_MYCRO</name>